<protein>
    <submittedName>
        <fullName evidence="1">Uncharacterized protein</fullName>
    </submittedName>
</protein>
<dbReference type="Proteomes" id="UP000784294">
    <property type="component" value="Unassembled WGS sequence"/>
</dbReference>
<evidence type="ECO:0000313" key="1">
    <source>
        <dbReference type="EMBL" id="VEL43766.1"/>
    </source>
</evidence>
<organism evidence="1 2">
    <name type="scientific">Protopolystoma xenopodis</name>
    <dbReference type="NCBI Taxonomy" id="117903"/>
    <lineage>
        <taxon>Eukaryota</taxon>
        <taxon>Metazoa</taxon>
        <taxon>Spiralia</taxon>
        <taxon>Lophotrochozoa</taxon>
        <taxon>Platyhelminthes</taxon>
        <taxon>Monogenea</taxon>
        <taxon>Polyopisthocotylea</taxon>
        <taxon>Polystomatidea</taxon>
        <taxon>Polystomatidae</taxon>
        <taxon>Protopolystoma</taxon>
    </lineage>
</organism>
<proteinExistence type="predicted"/>
<gene>
    <name evidence="1" type="ORF">PXEA_LOCUS37206</name>
</gene>
<sequence length="155" mass="16962">MHLPTDCPSVCVSACLPACLPAASSLLRGEPARRDGCATSDSPACRLTRPLHVAAGPHGWPHKAHTVRHACTNARKQAVRRSAGPPFGRTAGPPAHRFFCYSQTYSWLQFSRSVRRVSTTARPFARFASPHLDSTRLDSTRLDSTRLDLTRLDST</sequence>
<dbReference type="EMBL" id="CAAALY010284942">
    <property type="protein sequence ID" value="VEL43766.1"/>
    <property type="molecule type" value="Genomic_DNA"/>
</dbReference>
<accession>A0A448XSB8</accession>
<dbReference type="AlphaFoldDB" id="A0A448XSB8"/>
<comment type="caution">
    <text evidence="1">The sequence shown here is derived from an EMBL/GenBank/DDBJ whole genome shotgun (WGS) entry which is preliminary data.</text>
</comment>
<keyword evidence="2" id="KW-1185">Reference proteome</keyword>
<reference evidence="1" key="1">
    <citation type="submission" date="2018-11" db="EMBL/GenBank/DDBJ databases">
        <authorList>
            <consortium name="Pathogen Informatics"/>
        </authorList>
    </citation>
    <scope>NUCLEOTIDE SEQUENCE</scope>
</reference>
<name>A0A448XSB8_9PLAT</name>
<evidence type="ECO:0000313" key="2">
    <source>
        <dbReference type="Proteomes" id="UP000784294"/>
    </source>
</evidence>